<dbReference type="EMBL" id="CAXAMN010022473">
    <property type="protein sequence ID" value="CAK9069960.1"/>
    <property type="molecule type" value="Genomic_DNA"/>
</dbReference>
<comment type="caution">
    <text evidence="5">The sequence shown here is derived from an EMBL/GenBank/DDBJ whole genome shotgun (WGS) entry which is preliminary data.</text>
</comment>
<evidence type="ECO:0000256" key="4">
    <source>
        <dbReference type="SAM" id="MobiDB-lite"/>
    </source>
</evidence>
<reference evidence="5 6" key="1">
    <citation type="submission" date="2024-02" db="EMBL/GenBank/DDBJ databases">
        <authorList>
            <person name="Chen Y."/>
            <person name="Shah S."/>
            <person name="Dougan E. K."/>
            <person name="Thang M."/>
            <person name="Chan C."/>
        </authorList>
    </citation>
    <scope>NUCLEOTIDE SEQUENCE [LARGE SCALE GENOMIC DNA]</scope>
</reference>
<dbReference type="PROSITE" id="PS50096">
    <property type="entry name" value="IQ"/>
    <property type="match status" value="2"/>
</dbReference>
<feature type="region of interest" description="Disordered" evidence="4">
    <location>
        <begin position="746"/>
        <end position="767"/>
    </location>
</feature>
<dbReference type="Proteomes" id="UP001642484">
    <property type="component" value="Unassembled WGS sequence"/>
</dbReference>
<protein>
    <submittedName>
        <fullName evidence="5">Uncharacterized protein</fullName>
    </submittedName>
</protein>
<feature type="coiled-coil region" evidence="3">
    <location>
        <begin position="964"/>
        <end position="1001"/>
    </location>
</feature>
<keyword evidence="6" id="KW-1185">Reference proteome</keyword>
<dbReference type="SUPFAM" id="SSF48452">
    <property type="entry name" value="TPR-like"/>
    <property type="match status" value="1"/>
</dbReference>
<dbReference type="InterPro" id="IPR000048">
    <property type="entry name" value="IQ_motif_EF-hand-BS"/>
</dbReference>
<gene>
    <name evidence="5" type="ORF">CCMP2556_LOCUS34393</name>
</gene>
<sequence>MRGVSNPHQAGFLPGELGSLTPRLVPRAPTSPKAVRKLRHHSEVPSKEVLPLAALPLWVGTATCEEVPVKSIKAVVPEDLHQHEDVSLIDEAEADASFCSAHERFVEAAENLEQAISIRQQLLGDDHEEFLRSIESYVASCNNWSVQCLARGSFTAALELLKKAEAMTEADNVPNYQRRVVLRAVTFNNLCCYYRSRGKQNAALQFAERCLKIEQHYKDGDNLARTYLNYAVLLSTTGRSVEALEQIEKALAALHDREREAEETAETSQMLVVAHYNMFVEYLRLKQSGAGLQCLQKAVQVAARKLNESHTLTKKMREVQMDVEDRLQQKAFAEKFRTSAGNFEVSDIFMHFQDHEAHPWRKVTLDETDSERAQEILSHAKQITLRCRRPAEPPPPERPLRPRPRYLKTHQVAMPEVPSRWWESHPKLLHSDGFAGSPMLCQQAHGVQPMLETRRSSPRTTGNSWAGDARLRLPEIKSPEGKLVPSRVRVPPGAPPEVVAAAEYHLRRLQLQGDVTALEPERMRAICVFRDRLDTRREMGLPIPTDGKKHQAATKIQARIRGFLIRQWTLKELAWELRRQRALEESICDEGILDGKRKAAFRVIYAARRAFVEYSAAVRIQKLVRGAIVRMKLRKLGFPVGAMSGVASDRLTVACAKAHKGGDANANKVALCEAPPRLGFGYRQLHVECLRESELGEYGNVPGLPRSWRVDILSGKSSESRHRQLHVECLRESELGEYGNVPGARESRGCVDKMPSNGGAARGSVGRSVKSSPHDLVAIDGWQLTTLVTRGLPAGRLALPRLVMNPLRRSNRSSSVSAEASARQVACEQLQKELKEDVLLKAELAQQVSEDLRGALRDEANEREELRSRLEQHVSHTREALDEMKLRFEKREAELADRVREAEEAQREELRSSKAKQLGIEEGLDELRRALAAEGSERRNAFEGIVARLQHLEASVGDEGVAREEEQRQVLRELSSALAKLQEEKADREEAIAKITQSMAEQAALLEDSLDKEAKAREASVAQAVVHLQKDLKTEGATREEMLRSTATKLQQLSSELQQEREDRSRFLRDVNASLAKLQRMQAEAAEADTRAQENDRLVVALEPQEATPSSAATVDAFEVDTAADGVGAELVSCIIGSIRSRSSSLTLEVLDAGDEVVTKPIQDLVAIDGPGQSLDPASLTSVTPSGDATINEPQDPPEVPADGKNAKDTAELMSVDTGSRSNPKPLESSSTLEVFDARDVAETKDIIPVQADSSPGVEDVATSVQARDESAEIRQETVEVDVKDTVPETEEVIDARDVAITKPKEDEVRLVQSLGVRTWMSRSPPPNVIVRLLHQLQPSIHSRLIQLLMA</sequence>
<feature type="coiled-coil region" evidence="3">
    <location>
        <begin position="1043"/>
        <end position="1091"/>
    </location>
</feature>
<keyword evidence="1" id="KW-0677">Repeat</keyword>
<dbReference type="PANTHER" id="PTHR45641:SF19">
    <property type="entry name" value="NEPHROCYSTIN-3"/>
    <property type="match status" value="1"/>
</dbReference>
<dbReference type="Gene3D" id="1.20.5.190">
    <property type="match status" value="1"/>
</dbReference>
<feature type="compositionally biased region" description="Polar residues" evidence="4">
    <location>
        <begin position="1179"/>
        <end position="1193"/>
    </location>
</feature>
<dbReference type="Pfam" id="PF00612">
    <property type="entry name" value="IQ"/>
    <property type="match status" value="1"/>
</dbReference>
<dbReference type="InterPro" id="IPR019734">
    <property type="entry name" value="TPR_rpt"/>
</dbReference>
<evidence type="ECO:0000313" key="6">
    <source>
        <dbReference type="Proteomes" id="UP001642484"/>
    </source>
</evidence>
<keyword evidence="3" id="KW-0175">Coiled coil</keyword>
<accession>A0ABP0P1Q8</accession>
<feature type="coiled-coil region" evidence="3">
    <location>
        <begin position="827"/>
        <end position="908"/>
    </location>
</feature>
<dbReference type="Gene3D" id="1.25.40.10">
    <property type="entry name" value="Tetratricopeptide repeat domain"/>
    <property type="match status" value="1"/>
</dbReference>
<feature type="region of interest" description="Disordered" evidence="4">
    <location>
        <begin position="1168"/>
        <end position="1206"/>
    </location>
</feature>
<evidence type="ECO:0000256" key="2">
    <source>
        <dbReference type="ARBA" id="ARBA00022803"/>
    </source>
</evidence>
<dbReference type="InterPro" id="IPR011990">
    <property type="entry name" value="TPR-like_helical_dom_sf"/>
</dbReference>
<dbReference type="Pfam" id="PF13374">
    <property type="entry name" value="TPR_10"/>
    <property type="match status" value="2"/>
</dbReference>
<dbReference type="SMART" id="SM00015">
    <property type="entry name" value="IQ"/>
    <property type="match status" value="2"/>
</dbReference>
<evidence type="ECO:0000313" key="5">
    <source>
        <dbReference type="EMBL" id="CAK9069960.1"/>
    </source>
</evidence>
<keyword evidence="2" id="KW-0802">TPR repeat</keyword>
<dbReference type="PANTHER" id="PTHR45641">
    <property type="entry name" value="TETRATRICOPEPTIDE REPEAT PROTEIN (AFU_ORTHOLOGUE AFUA_6G03870)"/>
    <property type="match status" value="1"/>
</dbReference>
<evidence type="ECO:0000256" key="3">
    <source>
        <dbReference type="SAM" id="Coils"/>
    </source>
</evidence>
<feature type="region of interest" description="Disordered" evidence="4">
    <location>
        <begin position="1"/>
        <end position="32"/>
    </location>
</feature>
<evidence type="ECO:0000256" key="1">
    <source>
        <dbReference type="ARBA" id="ARBA00022737"/>
    </source>
</evidence>
<name>A0ABP0P1Q8_9DINO</name>
<dbReference type="SMART" id="SM00028">
    <property type="entry name" value="TPR"/>
    <property type="match status" value="4"/>
</dbReference>
<organism evidence="5 6">
    <name type="scientific">Durusdinium trenchii</name>
    <dbReference type="NCBI Taxonomy" id="1381693"/>
    <lineage>
        <taxon>Eukaryota</taxon>
        <taxon>Sar</taxon>
        <taxon>Alveolata</taxon>
        <taxon>Dinophyceae</taxon>
        <taxon>Suessiales</taxon>
        <taxon>Symbiodiniaceae</taxon>
        <taxon>Durusdinium</taxon>
    </lineage>
</organism>
<proteinExistence type="predicted"/>